<dbReference type="SMART" id="SM00271">
    <property type="entry name" value="DnaJ"/>
    <property type="match status" value="1"/>
</dbReference>
<dbReference type="Pfam" id="PF07719">
    <property type="entry name" value="TPR_2"/>
    <property type="match status" value="1"/>
</dbReference>
<feature type="compositionally biased region" description="Low complexity" evidence="4">
    <location>
        <begin position="283"/>
        <end position="294"/>
    </location>
</feature>
<dbReference type="SUPFAM" id="SSF48452">
    <property type="entry name" value="TPR-like"/>
    <property type="match status" value="1"/>
</dbReference>
<accession>A0A1Z4KHT0</accession>
<dbReference type="PANTHER" id="PTHR45188:SF2">
    <property type="entry name" value="DNAJ HOMOLOG SUBFAMILY C MEMBER 7"/>
    <property type="match status" value="1"/>
</dbReference>
<dbReference type="InterPro" id="IPR001623">
    <property type="entry name" value="DnaJ_domain"/>
</dbReference>
<dbReference type="PROSITE" id="PS50005">
    <property type="entry name" value="TPR"/>
    <property type="match status" value="1"/>
</dbReference>
<evidence type="ECO:0000256" key="4">
    <source>
        <dbReference type="SAM" id="MobiDB-lite"/>
    </source>
</evidence>
<protein>
    <recommendedName>
        <fullName evidence="5">J domain-containing protein</fullName>
    </recommendedName>
</protein>
<dbReference type="Pfam" id="PF00226">
    <property type="entry name" value="DnaJ"/>
    <property type="match status" value="1"/>
</dbReference>
<keyword evidence="2 3" id="KW-0802">TPR repeat</keyword>
<dbReference type="Gene3D" id="1.10.287.110">
    <property type="entry name" value="DnaJ domain"/>
    <property type="match status" value="1"/>
</dbReference>
<dbReference type="Gene3D" id="1.25.40.10">
    <property type="entry name" value="Tetratricopeptide repeat domain"/>
    <property type="match status" value="1"/>
</dbReference>
<feature type="domain" description="J" evidence="5">
    <location>
        <begin position="16"/>
        <end position="87"/>
    </location>
</feature>
<dbReference type="EMBL" id="AP018216">
    <property type="protein sequence ID" value="BAY68540.1"/>
    <property type="molecule type" value="Genomic_DNA"/>
</dbReference>
<feature type="compositionally biased region" description="Gly residues" evidence="4">
    <location>
        <begin position="302"/>
        <end position="316"/>
    </location>
</feature>
<dbReference type="SMART" id="SM00028">
    <property type="entry name" value="TPR"/>
    <property type="match status" value="2"/>
</dbReference>
<feature type="repeat" description="TPR" evidence="3">
    <location>
        <begin position="232"/>
        <end position="265"/>
    </location>
</feature>
<keyword evidence="1" id="KW-0677">Repeat</keyword>
<dbReference type="CDD" id="cd06257">
    <property type="entry name" value="DnaJ"/>
    <property type="match status" value="1"/>
</dbReference>
<feature type="region of interest" description="Disordered" evidence="4">
    <location>
        <begin position="276"/>
        <end position="316"/>
    </location>
</feature>
<evidence type="ECO:0000256" key="3">
    <source>
        <dbReference type="PROSITE-ProRule" id="PRU00339"/>
    </source>
</evidence>
<sequence>MSLRIDRGLFKYDFIDHHAILCVAVDADAKEIRKRYLKIARHLHPDSSTIVTETEKKLASELLSKLVNPAYETLSVERTRSEYIIVLSQIGKRLLQESASIELTTDLAKQLASAPNFDLLYKSAIAKMGETQYNSLKEAIPIISQISELNLVYLMRTAGKALAAPAPAAKSTVSSTSTQPTNNSAPPPPELPKEDSSVDQYLRRAQTLIDKNQFPPAEVELKDALKIAPKSSRCHSLLAFIYLKQNKLKMAKIHFDNALKLDPNDQTALTWKPKIDKALGQQSSSSNVNAPSSNGDKQSDKSGGGLFGGLFGGKKK</sequence>
<name>A0A1Z4KHT0_ANAVA</name>
<gene>
    <name evidence="6" type="ORF">NIES23_13270</name>
</gene>
<evidence type="ECO:0000256" key="2">
    <source>
        <dbReference type="ARBA" id="ARBA00022803"/>
    </source>
</evidence>
<evidence type="ECO:0000259" key="5">
    <source>
        <dbReference type="PROSITE" id="PS50076"/>
    </source>
</evidence>
<dbReference type="AlphaFoldDB" id="A0A1Z4KHT0"/>
<reference evidence="6 7" key="1">
    <citation type="submission" date="2017-06" db="EMBL/GenBank/DDBJ databases">
        <title>Genome sequencing of cyanobaciteial culture collection at National Institute for Environmental Studies (NIES).</title>
        <authorList>
            <person name="Hirose Y."/>
            <person name="Shimura Y."/>
            <person name="Fujisawa T."/>
            <person name="Nakamura Y."/>
            <person name="Kawachi M."/>
        </authorList>
    </citation>
    <scope>NUCLEOTIDE SEQUENCE [LARGE SCALE GENOMIC DNA]</scope>
    <source>
        <strain evidence="6 7">NIES-23</strain>
    </source>
</reference>
<dbReference type="PROSITE" id="PS50076">
    <property type="entry name" value="DNAJ_2"/>
    <property type="match status" value="1"/>
</dbReference>
<evidence type="ECO:0000313" key="6">
    <source>
        <dbReference type="EMBL" id="BAY68540.1"/>
    </source>
</evidence>
<dbReference type="PANTHER" id="PTHR45188">
    <property type="entry name" value="DNAJ PROTEIN P58IPK HOMOLOG"/>
    <property type="match status" value="1"/>
</dbReference>
<dbReference type="Proteomes" id="UP000217507">
    <property type="component" value="Chromosome"/>
</dbReference>
<evidence type="ECO:0000313" key="7">
    <source>
        <dbReference type="Proteomes" id="UP000217507"/>
    </source>
</evidence>
<dbReference type="InterPro" id="IPR036869">
    <property type="entry name" value="J_dom_sf"/>
</dbReference>
<organism evidence="6 7">
    <name type="scientific">Trichormus variabilis NIES-23</name>
    <dbReference type="NCBI Taxonomy" id="1973479"/>
    <lineage>
        <taxon>Bacteria</taxon>
        <taxon>Bacillati</taxon>
        <taxon>Cyanobacteriota</taxon>
        <taxon>Cyanophyceae</taxon>
        <taxon>Nostocales</taxon>
        <taxon>Nostocaceae</taxon>
        <taxon>Trichormus</taxon>
    </lineage>
</organism>
<dbReference type="InterPro" id="IPR011990">
    <property type="entry name" value="TPR-like_helical_dom_sf"/>
</dbReference>
<proteinExistence type="predicted"/>
<dbReference type="InterPro" id="IPR013105">
    <property type="entry name" value="TPR_2"/>
</dbReference>
<dbReference type="InterPro" id="IPR019734">
    <property type="entry name" value="TPR_rpt"/>
</dbReference>
<evidence type="ECO:0000256" key="1">
    <source>
        <dbReference type="ARBA" id="ARBA00022737"/>
    </source>
</evidence>
<dbReference type="SUPFAM" id="SSF46565">
    <property type="entry name" value="Chaperone J-domain"/>
    <property type="match status" value="1"/>
</dbReference>
<feature type="region of interest" description="Disordered" evidence="4">
    <location>
        <begin position="171"/>
        <end position="197"/>
    </location>
</feature>